<dbReference type="Proteomes" id="UP000600918">
    <property type="component" value="Unassembled WGS sequence"/>
</dbReference>
<proteinExistence type="predicted"/>
<organism evidence="1 2">
    <name type="scientific">Vespula pensylvanica</name>
    <name type="common">Western yellow jacket</name>
    <name type="synonym">Wasp</name>
    <dbReference type="NCBI Taxonomy" id="30213"/>
    <lineage>
        <taxon>Eukaryota</taxon>
        <taxon>Metazoa</taxon>
        <taxon>Ecdysozoa</taxon>
        <taxon>Arthropoda</taxon>
        <taxon>Hexapoda</taxon>
        <taxon>Insecta</taxon>
        <taxon>Pterygota</taxon>
        <taxon>Neoptera</taxon>
        <taxon>Endopterygota</taxon>
        <taxon>Hymenoptera</taxon>
        <taxon>Apocrita</taxon>
        <taxon>Aculeata</taxon>
        <taxon>Vespoidea</taxon>
        <taxon>Vespidae</taxon>
        <taxon>Vespinae</taxon>
        <taxon>Vespula</taxon>
    </lineage>
</organism>
<dbReference type="EMBL" id="JACSDY010000006">
    <property type="protein sequence ID" value="KAF7425422.1"/>
    <property type="molecule type" value="Genomic_DNA"/>
</dbReference>
<protein>
    <submittedName>
        <fullName evidence="1">Uncharacterized protein</fullName>
    </submittedName>
</protein>
<gene>
    <name evidence="1" type="ORF">H0235_007860</name>
</gene>
<evidence type="ECO:0000313" key="2">
    <source>
        <dbReference type="Proteomes" id="UP000600918"/>
    </source>
</evidence>
<reference evidence="1" key="1">
    <citation type="journal article" date="2020" name="G3 (Bethesda)">
        <title>High-Quality Assemblies for Three Invasive Social Wasps from the &lt;i&gt;Vespula&lt;/i&gt; Genus.</title>
        <authorList>
            <person name="Harrop T.W.R."/>
            <person name="Guhlin J."/>
            <person name="McLaughlin G.M."/>
            <person name="Permina E."/>
            <person name="Stockwell P."/>
            <person name="Gilligan J."/>
            <person name="Le Lec M.F."/>
            <person name="Gruber M.A.M."/>
            <person name="Quinn O."/>
            <person name="Lovegrove M."/>
            <person name="Duncan E.J."/>
            <person name="Remnant E.J."/>
            <person name="Van Eeckhoven J."/>
            <person name="Graham B."/>
            <person name="Knapp R.A."/>
            <person name="Langford K.W."/>
            <person name="Kronenberg Z."/>
            <person name="Press M.O."/>
            <person name="Eacker S.M."/>
            <person name="Wilson-Rankin E.E."/>
            <person name="Purcell J."/>
            <person name="Lester P.J."/>
            <person name="Dearden P.K."/>
        </authorList>
    </citation>
    <scope>NUCLEOTIDE SEQUENCE</scope>
    <source>
        <strain evidence="1">Volc-1</strain>
    </source>
</reference>
<comment type="caution">
    <text evidence="1">The sequence shown here is derived from an EMBL/GenBank/DDBJ whole genome shotgun (WGS) entry which is preliminary data.</text>
</comment>
<name>A0A834P2D7_VESPE</name>
<keyword evidence="2" id="KW-1185">Reference proteome</keyword>
<evidence type="ECO:0000313" key="1">
    <source>
        <dbReference type="EMBL" id="KAF7425422.1"/>
    </source>
</evidence>
<dbReference type="AlphaFoldDB" id="A0A834P2D7"/>
<sequence length="90" mass="10011">MKQSSSEPLWWFMYAYVIKSIGFGLERAQSAEGALSRHRRRNTSGYAVSLEAHQAPPADTMETGLPQNAGMSNETIIDQVVVREISPNSR</sequence>
<accession>A0A834P2D7</accession>